<feature type="compositionally biased region" description="Low complexity" evidence="1">
    <location>
        <begin position="641"/>
        <end position="666"/>
    </location>
</feature>
<evidence type="ECO:0000256" key="1">
    <source>
        <dbReference type="SAM" id="MobiDB-lite"/>
    </source>
</evidence>
<feature type="region of interest" description="Disordered" evidence="1">
    <location>
        <begin position="641"/>
        <end position="669"/>
    </location>
</feature>
<protein>
    <submittedName>
        <fullName evidence="2">Uncharacterized protein</fullName>
    </submittedName>
</protein>
<dbReference type="PANTHER" id="PTHR15678">
    <property type="entry name" value="ANTIGEN MLAA-22-RELATED"/>
    <property type="match status" value="1"/>
</dbReference>
<dbReference type="Pfam" id="PF10344">
    <property type="entry name" value="Hobbit"/>
    <property type="match status" value="1"/>
</dbReference>
<keyword evidence="3" id="KW-1185">Reference proteome</keyword>
<dbReference type="STRING" id="6184.A0A430Q260"/>
<dbReference type="PANTHER" id="PTHR15678:SF6">
    <property type="entry name" value="BRIDGE-LIKE LIPID TRANSFER PROTEIN FAMILY MEMBER 2"/>
    <property type="match status" value="1"/>
</dbReference>
<organism evidence="2 3">
    <name type="scientific">Schistosoma bovis</name>
    <name type="common">Blood fluke</name>
    <dbReference type="NCBI Taxonomy" id="6184"/>
    <lineage>
        <taxon>Eukaryota</taxon>
        <taxon>Metazoa</taxon>
        <taxon>Spiralia</taxon>
        <taxon>Lophotrochozoa</taxon>
        <taxon>Platyhelminthes</taxon>
        <taxon>Trematoda</taxon>
        <taxon>Digenea</taxon>
        <taxon>Strigeidida</taxon>
        <taxon>Schistosomatoidea</taxon>
        <taxon>Schistosomatidae</taxon>
        <taxon>Schistosoma</taxon>
    </lineage>
</organism>
<dbReference type="EMBL" id="QMKO01003170">
    <property type="protein sequence ID" value="RTG81773.1"/>
    <property type="molecule type" value="Genomic_DNA"/>
</dbReference>
<accession>A0A430Q260</accession>
<feature type="region of interest" description="Disordered" evidence="1">
    <location>
        <begin position="692"/>
        <end position="713"/>
    </location>
</feature>
<proteinExistence type="predicted"/>
<comment type="caution">
    <text evidence="2">The sequence shown here is derived from an EMBL/GenBank/DDBJ whole genome shotgun (WGS) entry which is preliminary data.</text>
</comment>
<dbReference type="InterPro" id="IPR045167">
    <property type="entry name" value="Hobbit"/>
</dbReference>
<reference evidence="2 3" key="1">
    <citation type="journal article" date="2019" name="PLoS Pathog.">
        <title>Genome sequence of the bovine parasite Schistosoma bovis Tanzania.</title>
        <authorList>
            <person name="Oey H."/>
            <person name="Zakrzewski M."/>
            <person name="Gobert G."/>
            <person name="Gravermann K."/>
            <person name="Stoye J."/>
            <person name="Jones M."/>
            <person name="Mcmanus D."/>
            <person name="Krause L."/>
        </authorList>
    </citation>
    <scope>NUCLEOTIDE SEQUENCE [LARGE SCALE GENOMIC DNA]</scope>
    <source>
        <strain evidence="2 3">TAN1997</strain>
    </source>
</reference>
<gene>
    <name evidence="2" type="ORF">DC041_0010895</name>
</gene>
<dbReference type="AlphaFoldDB" id="A0A430Q260"/>
<feature type="compositionally biased region" description="Polar residues" evidence="1">
    <location>
        <begin position="692"/>
        <end position="702"/>
    </location>
</feature>
<evidence type="ECO:0000313" key="3">
    <source>
        <dbReference type="Proteomes" id="UP000290809"/>
    </source>
</evidence>
<sequence length="771" mass="85774">MSFRRYHPINKSSACSSLLSFNNETLSSITNCNNVSLVQKTSNDDFNRIIQTNNIESETYIQNRINLHRASSIDYLTHPITNTMNNNNTETVISESGNKSLLSSSFMDGGDSKPAEIVRRSEVCFEHARWRMTENDGQIGLADVELRGFIYTKTHRQDDSGSHRLELGWIRVCSLAPNSFYRVCFEHARWRMTENDGQIGLADVELRGFIYTKTHRQDDSGSHRLELGWIRVCSLAPNSFYREVLAPDVSGGRYAGGPILRIACSDLAPVGGISVKEAMEISVAPILLQMSKQFYRIMMPFFFPEKTEDTTTTTNTVTATPVHTVTVANPIGGYSSENISLPSKSWLRRYLSRYLPHRLKNESESVPSVSSSLPQPLNVIHKSHQSDILENISSDLSMPIVVSTAATTVTLTSSLLSPASVYIPSNNLTIEAAISGRNYCSVNDDWNALSNNATESGTETTVASSLSLTSSFATTSKLLQMMNMRTKLPITDYLRSQNELEFPNLFHTNKYDVKSSFSHNHKSNECFSIPLTHYSNYNDTTTDNFIMLMQQPSICLQQLLPVNNICTYCKSIHSTSSNHLHSLNMSWYNPMNYGSLPTDQITSVNQIAMHHSKHNINNTNIPLNPVDVIKKKLTPRRRLPLLRISGTNNSNNDNNSNISASSSTGSKPHELTTSNILLSSVNRLSSLTPSALTSGHADSTIHSPDVDDDDDLVDPTTVAAQEEKAQRDLEMILGRHAQIYLSSLLAISSLLLTPIFIQQALGFNVNIDIKI</sequence>
<dbReference type="Proteomes" id="UP000290809">
    <property type="component" value="Unassembled WGS sequence"/>
</dbReference>
<name>A0A430Q260_SCHBO</name>
<evidence type="ECO:0000313" key="2">
    <source>
        <dbReference type="EMBL" id="RTG81773.1"/>
    </source>
</evidence>